<gene>
    <name evidence="3" type="ORF">METZ01_LOCUS369031</name>
</gene>
<sequence length="235" mass="24534">MKKLTSGALLFVFLILPRLLSAQQVRSVTGNVSTEETLQPFAGVSVTVKGTRIGTLTDERGFFSLRVPAEGEILVFSYLGYTTEEVLISDDIAVVMSQEAIGIEGLVVTALGVRREKRSLGYSVQDVKGTELMEVPEMNIVNSLKGNVAGVQITDAGPTGGSSRIVIRGAGSIAGNNQPLFVVDGVPVNNSAPANYGYGGIDYGNAVSDIDPANIEAISVLKGPNAAALYGSRAA</sequence>
<evidence type="ECO:0000313" key="3">
    <source>
        <dbReference type="EMBL" id="SVD16177.1"/>
    </source>
</evidence>
<dbReference type="InterPro" id="IPR012910">
    <property type="entry name" value="Plug_dom"/>
</dbReference>
<dbReference type="SUPFAM" id="SSF49464">
    <property type="entry name" value="Carboxypeptidase regulatory domain-like"/>
    <property type="match status" value="1"/>
</dbReference>
<dbReference type="AlphaFoldDB" id="A0A382T3X5"/>
<dbReference type="InterPro" id="IPR039426">
    <property type="entry name" value="TonB-dep_rcpt-like"/>
</dbReference>
<dbReference type="GO" id="GO:0044718">
    <property type="term" value="P:siderophore transmembrane transport"/>
    <property type="evidence" value="ECO:0007669"/>
    <property type="project" value="TreeGrafter"/>
</dbReference>
<evidence type="ECO:0000256" key="1">
    <source>
        <dbReference type="ARBA" id="ARBA00022729"/>
    </source>
</evidence>
<proteinExistence type="predicted"/>
<dbReference type="EMBL" id="UINC01133317">
    <property type="protein sequence ID" value="SVD16177.1"/>
    <property type="molecule type" value="Genomic_DNA"/>
</dbReference>
<feature type="domain" description="TonB-dependent receptor plug" evidence="2">
    <location>
        <begin position="117"/>
        <end position="235"/>
    </location>
</feature>
<reference evidence="3" key="1">
    <citation type="submission" date="2018-05" db="EMBL/GenBank/DDBJ databases">
        <authorList>
            <person name="Lanie J.A."/>
            <person name="Ng W.-L."/>
            <person name="Kazmierczak K.M."/>
            <person name="Andrzejewski T.M."/>
            <person name="Davidsen T.M."/>
            <person name="Wayne K.J."/>
            <person name="Tettelin H."/>
            <person name="Glass J.I."/>
            <person name="Rusch D."/>
            <person name="Podicherti R."/>
            <person name="Tsui H.-C.T."/>
            <person name="Winkler M.E."/>
        </authorList>
    </citation>
    <scope>NUCLEOTIDE SEQUENCE</scope>
</reference>
<dbReference type="InterPro" id="IPR037066">
    <property type="entry name" value="Plug_dom_sf"/>
</dbReference>
<dbReference type="Gene3D" id="2.60.40.1120">
    <property type="entry name" value="Carboxypeptidase-like, regulatory domain"/>
    <property type="match status" value="1"/>
</dbReference>
<dbReference type="PANTHER" id="PTHR30069:SF29">
    <property type="entry name" value="HEMOGLOBIN AND HEMOGLOBIN-HAPTOGLOBIN-BINDING PROTEIN 1-RELATED"/>
    <property type="match status" value="1"/>
</dbReference>
<organism evidence="3">
    <name type="scientific">marine metagenome</name>
    <dbReference type="NCBI Taxonomy" id="408172"/>
    <lineage>
        <taxon>unclassified sequences</taxon>
        <taxon>metagenomes</taxon>
        <taxon>ecological metagenomes</taxon>
    </lineage>
</organism>
<feature type="non-terminal residue" evidence="3">
    <location>
        <position position="235"/>
    </location>
</feature>
<dbReference type="Pfam" id="PF07715">
    <property type="entry name" value="Plug"/>
    <property type="match status" value="1"/>
</dbReference>
<dbReference type="PANTHER" id="PTHR30069">
    <property type="entry name" value="TONB-DEPENDENT OUTER MEMBRANE RECEPTOR"/>
    <property type="match status" value="1"/>
</dbReference>
<protein>
    <recommendedName>
        <fullName evidence="2">TonB-dependent receptor plug domain-containing protein</fullName>
    </recommendedName>
</protein>
<evidence type="ECO:0000259" key="2">
    <source>
        <dbReference type="Pfam" id="PF07715"/>
    </source>
</evidence>
<name>A0A382T3X5_9ZZZZ</name>
<dbReference type="GO" id="GO:0015344">
    <property type="term" value="F:siderophore uptake transmembrane transporter activity"/>
    <property type="evidence" value="ECO:0007669"/>
    <property type="project" value="TreeGrafter"/>
</dbReference>
<dbReference type="SUPFAM" id="SSF56935">
    <property type="entry name" value="Porins"/>
    <property type="match status" value="1"/>
</dbReference>
<dbReference type="PROSITE" id="PS52016">
    <property type="entry name" value="TONB_DEPENDENT_REC_3"/>
    <property type="match status" value="1"/>
</dbReference>
<dbReference type="InterPro" id="IPR008969">
    <property type="entry name" value="CarboxyPept-like_regulatory"/>
</dbReference>
<dbReference type="Gene3D" id="2.170.130.10">
    <property type="entry name" value="TonB-dependent receptor, plug domain"/>
    <property type="match status" value="1"/>
</dbReference>
<accession>A0A382T3X5</accession>
<keyword evidence="1" id="KW-0732">Signal</keyword>
<dbReference type="Pfam" id="PF13715">
    <property type="entry name" value="CarbopepD_reg_2"/>
    <property type="match status" value="1"/>
</dbReference>